<feature type="signal peptide" evidence="2">
    <location>
        <begin position="1"/>
        <end position="19"/>
    </location>
</feature>
<evidence type="ECO:0000256" key="1">
    <source>
        <dbReference type="SAM" id="MobiDB-lite"/>
    </source>
</evidence>
<dbReference type="InParanoid" id="G4Z407"/>
<dbReference type="RefSeq" id="XP_009524276.1">
    <property type="nucleotide sequence ID" value="XM_009525981.1"/>
</dbReference>
<dbReference type="AlphaFoldDB" id="G4Z407"/>
<organism evidence="3 4">
    <name type="scientific">Phytophthora sojae (strain P6497)</name>
    <name type="common">Soybean stem and root rot agent</name>
    <name type="synonym">Phytophthora megasperma f. sp. glycines</name>
    <dbReference type="NCBI Taxonomy" id="1094619"/>
    <lineage>
        <taxon>Eukaryota</taxon>
        <taxon>Sar</taxon>
        <taxon>Stramenopiles</taxon>
        <taxon>Oomycota</taxon>
        <taxon>Peronosporomycetes</taxon>
        <taxon>Peronosporales</taxon>
        <taxon>Peronosporaceae</taxon>
        <taxon>Phytophthora</taxon>
    </lineage>
</organism>
<dbReference type="Proteomes" id="UP000002640">
    <property type="component" value="Unassembled WGS sequence"/>
</dbReference>
<accession>G4Z407</accession>
<reference evidence="3 4" key="1">
    <citation type="journal article" date="2006" name="Science">
        <title>Phytophthora genome sequences uncover evolutionary origins and mechanisms of pathogenesis.</title>
        <authorList>
            <person name="Tyler B.M."/>
            <person name="Tripathy S."/>
            <person name="Zhang X."/>
            <person name="Dehal P."/>
            <person name="Jiang R.H."/>
            <person name="Aerts A."/>
            <person name="Arredondo F.D."/>
            <person name="Baxter L."/>
            <person name="Bensasson D."/>
            <person name="Beynon J.L."/>
            <person name="Chapman J."/>
            <person name="Damasceno C.M."/>
            <person name="Dorrance A.E."/>
            <person name="Dou D."/>
            <person name="Dickerman A.W."/>
            <person name="Dubchak I.L."/>
            <person name="Garbelotto M."/>
            <person name="Gijzen M."/>
            <person name="Gordon S.G."/>
            <person name="Govers F."/>
            <person name="Grunwald N.J."/>
            <person name="Huang W."/>
            <person name="Ivors K.L."/>
            <person name="Jones R.W."/>
            <person name="Kamoun S."/>
            <person name="Krampis K."/>
            <person name="Lamour K.H."/>
            <person name="Lee M.K."/>
            <person name="McDonald W.H."/>
            <person name="Medina M."/>
            <person name="Meijer H.J."/>
            <person name="Nordberg E.K."/>
            <person name="Maclean D.J."/>
            <person name="Ospina-Giraldo M.D."/>
            <person name="Morris P.F."/>
            <person name="Phuntumart V."/>
            <person name="Putnam N.H."/>
            <person name="Rash S."/>
            <person name="Rose J.K."/>
            <person name="Sakihama Y."/>
            <person name="Salamov A.A."/>
            <person name="Savidor A."/>
            <person name="Scheuring C.F."/>
            <person name="Smith B.M."/>
            <person name="Sobral B.W."/>
            <person name="Terry A."/>
            <person name="Torto-Alalibo T.A."/>
            <person name="Win J."/>
            <person name="Xu Z."/>
            <person name="Zhang H."/>
            <person name="Grigoriev I.V."/>
            <person name="Rokhsar D.S."/>
            <person name="Boore J.L."/>
        </authorList>
    </citation>
    <scope>NUCLEOTIDE SEQUENCE [LARGE SCALE GENOMIC DNA]</scope>
    <source>
        <strain evidence="3 4">P6497</strain>
    </source>
</reference>
<feature type="compositionally biased region" description="Low complexity" evidence="1">
    <location>
        <begin position="47"/>
        <end position="59"/>
    </location>
</feature>
<keyword evidence="4" id="KW-1185">Reference proteome</keyword>
<gene>
    <name evidence="3" type="ORF">PHYSODRAFT_299240</name>
</gene>
<name>G4Z407_PHYSP</name>
<evidence type="ECO:0000313" key="3">
    <source>
        <dbReference type="EMBL" id="EGZ21559.1"/>
    </source>
</evidence>
<evidence type="ECO:0000256" key="2">
    <source>
        <dbReference type="SAM" id="SignalP"/>
    </source>
</evidence>
<sequence length="110" mass="11598">MPKVSFFVCVAVTLTVVGASLAPHDAPRYLRLSAEETAADPCTMHPLSSSSLDTDSGSLQESETMSIGNTVFDVVDPGETDTMTIGDKVLTVSDVEDTMSIGNTKLKLSD</sequence>
<feature type="chain" id="PRO_5003471706" description="RxLR effector protein" evidence="2">
    <location>
        <begin position="20"/>
        <end position="110"/>
    </location>
</feature>
<proteinExistence type="predicted"/>
<feature type="region of interest" description="Disordered" evidence="1">
    <location>
        <begin position="41"/>
        <end position="63"/>
    </location>
</feature>
<dbReference type="EMBL" id="JH159153">
    <property type="protein sequence ID" value="EGZ21559.1"/>
    <property type="molecule type" value="Genomic_DNA"/>
</dbReference>
<dbReference type="KEGG" id="psoj:PHYSODRAFT_299240"/>
<protein>
    <recommendedName>
        <fullName evidence="5">RxLR effector protein</fullName>
    </recommendedName>
</protein>
<evidence type="ECO:0008006" key="5">
    <source>
        <dbReference type="Google" id="ProtNLM"/>
    </source>
</evidence>
<dbReference type="GeneID" id="20641714"/>
<keyword evidence="2" id="KW-0732">Signal</keyword>
<evidence type="ECO:0000313" key="4">
    <source>
        <dbReference type="Proteomes" id="UP000002640"/>
    </source>
</evidence>